<sequence>MSLTPLAAVIQKNQHVFHKVVPFEAGKNKLHAFDFTQANTALTPAIINNTNAFSNYINQTLQDSYASYGIGGYNEHREIYNRSTHFNTTETGEPRRLHLGIDIWGPAGTPVYAPMGGMVHSFAYNNEYGDYGATIILMHQLEGLAFYTLYGHLSLKDISVISEGNYITIGQEFAHFGPPEENGQWPPHLHFQIIEMLEWKKGDYPGVCKLSERDKYLQNCPNPDLILQMMQYAV</sequence>
<dbReference type="PANTHER" id="PTHR21666">
    <property type="entry name" value="PEPTIDASE-RELATED"/>
    <property type="match status" value="1"/>
</dbReference>
<evidence type="ECO:0000259" key="2">
    <source>
        <dbReference type="Pfam" id="PF01551"/>
    </source>
</evidence>
<accession>A0A8J8FK29</accession>
<dbReference type="Gene3D" id="2.70.70.10">
    <property type="entry name" value="Glucose Permease (Domain IIA)"/>
    <property type="match status" value="1"/>
</dbReference>
<dbReference type="InterPro" id="IPR050570">
    <property type="entry name" value="Cell_wall_metabolism_enzyme"/>
</dbReference>
<dbReference type="SUPFAM" id="SSF51261">
    <property type="entry name" value="Duplicated hybrid motif"/>
    <property type="match status" value="1"/>
</dbReference>
<dbReference type="CDD" id="cd12797">
    <property type="entry name" value="M23_peptidase"/>
    <property type="match status" value="1"/>
</dbReference>
<dbReference type="GO" id="GO:0004222">
    <property type="term" value="F:metalloendopeptidase activity"/>
    <property type="evidence" value="ECO:0007669"/>
    <property type="project" value="TreeGrafter"/>
</dbReference>
<dbReference type="InterPro" id="IPR016047">
    <property type="entry name" value="M23ase_b-sheet_dom"/>
</dbReference>
<evidence type="ECO:0000313" key="4">
    <source>
        <dbReference type="Proteomes" id="UP000598971"/>
    </source>
</evidence>
<reference evidence="3" key="1">
    <citation type="submission" date="2019-10" db="EMBL/GenBank/DDBJ databases">
        <title>Draft genome sequence of Panacibacter sp. KCS-6.</title>
        <authorList>
            <person name="Yim K.J."/>
        </authorList>
    </citation>
    <scope>NUCLEOTIDE SEQUENCE</scope>
    <source>
        <strain evidence="3">KCS-6</strain>
    </source>
</reference>
<keyword evidence="4" id="KW-1185">Reference proteome</keyword>
<evidence type="ECO:0000256" key="1">
    <source>
        <dbReference type="ARBA" id="ARBA00022729"/>
    </source>
</evidence>
<proteinExistence type="predicted"/>
<keyword evidence="1" id="KW-0732">Signal</keyword>
<evidence type="ECO:0000313" key="3">
    <source>
        <dbReference type="EMBL" id="NNV56484.1"/>
    </source>
</evidence>
<dbReference type="Pfam" id="PF01551">
    <property type="entry name" value="Peptidase_M23"/>
    <property type="match status" value="1"/>
</dbReference>
<dbReference type="Proteomes" id="UP000598971">
    <property type="component" value="Unassembled WGS sequence"/>
</dbReference>
<dbReference type="AlphaFoldDB" id="A0A8J8FK29"/>
<dbReference type="RefSeq" id="WP_171608426.1">
    <property type="nucleotide sequence ID" value="NZ_WHPF01000009.1"/>
</dbReference>
<gene>
    <name evidence="3" type="ORF">GD597_13515</name>
</gene>
<protein>
    <submittedName>
        <fullName evidence="3">Peptidoglycan DD-metalloendopeptidase family protein</fullName>
    </submittedName>
</protein>
<dbReference type="PANTHER" id="PTHR21666:SF289">
    <property type="entry name" value="L-ALA--D-GLU ENDOPEPTIDASE"/>
    <property type="match status" value="1"/>
</dbReference>
<organism evidence="3 4">
    <name type="scientific">Limnovirga soli</name>
    <dbReference type="NCBI Taxonomy" id="2656915"/>
    <lineage>
        <taxon>Bacteria</taxon>
        <taxon>Pseudomonadati</taxon>
        <taxon>Bacteroidota</taxon>
        <taxon>Chitinophagia</taxon>
        <taxon>Chitinophagales</taxon>
        <taxon>Chitinophagaceae</taxon>
        <taxon>Limnovirga</taxon>
    </lineage>
</organism>
<dbReference type="InterPro" id="IPR011055">
    <property type="entry name" value="Dup_hybrid_motif"/>
</dbReference>
<dbReference type="EMBL" id="WHPF01000009">
    <property type="protein sequence ID" value="NNV56484.1"/>
    <property type="molecule type" value="Genomic_DNA"/>
</dbReference>
<comment type="caution">
    <text evidence="3">The sequence shown here is derived from an EMBL/GenBank/DDBJ whole genome shotgun (WGS) entry which is preliminary data.</text>
</comment>
<feature type="domain" description="M23ase beta-sheet core" evidence="2">
    <location>
        <begin position="97"/>
        <end position="195"/>
    </location>
</feature>
<name>A0A8J8FK29_9BACT</name>